<gene>
    <name evidence="3" type="ORF">Goshw_017757</name>
</gene>
<keyword evidence="1" id="KW-0862">Zinc</keyword>
<reference evidence="3 4" key="1">
    <citation type="journal article" date="2019" name="Genome Biol. Evol.">
        <title>Insights into the evolution of the New World diploid cottons (Gossypium, subgenus Houzingenia) based on genome sequencing.</title>
        <authorList>
            <person name="Grover C.E."/>
            <person name="Arick M.A. 2nd"/>
            <person name="Thrash A."/>
            <person name="Conover J.L."/>
            <person name="Sanders W.S."/>
            <person name="Peterson D.G."/>
            <person name="Frelichowski J.E."/>
            <person name="Scheffler J.A."/>
            <person name="Scheffler B.E."/>
            <person name="Wendel J.F."/>
        </authorList>
    </citation>
    <scope>NUCLEOTIDE SEQUENCE [LARGE SCALE GENOMIC DNA]</scope>
    <source>
        <strain evidence="3">1</strain>
        <tissue evidence="3">Leaf</tissue>
    </source>
</reference>
<evidence type="ECO:0000313" key="3">
    <source>
        <dbReference type="EMBL" id="MBA0868701.1"/>
    </source>
</evidence>
<sequence length="150" mass="17059">MVEKVSKLDFNTNIRARGQFARMAYESLSMVCFSCGRYGHVKESCPKADGFVSRSKMLVKRKSKRKSRESQKIRTKNLIEKIKGSRFNVLPSLDKEEGENVLDLDNLMESSNKGLLDQAVEAQVQMDQTEPAYEPESLFSSLTNLALWSK</sequence>
<dbReference type="SUPFAM" id="SSF57756">
    <property type="entry name" value="Retrovirus zinc finger-like domains"/>
    <property type="match status" value="1"/>
</dbReference>
<proteinExistence type="predicted"/>
<dbReference type="Proteomes" id="UP000593576">
    <property type="component" value="Unassembled WGS sequence"/>
</dbReference>
<dbReference type="AlphaFoldDB" id="A0A7J9MCL5"/>
<evidence type="ECO:0000313" key="4">
    <source>
        <dbReference type="Proteomes" id="UP000593576"/>
    </source>
</evidence>
<dbReference type="InterPro" id="IPR001878">
    <property type="entry name" value="Znf_CCHC"/>
</dbReference>
<dbReference type="Pfam" id="PF14392">
    <property type="entry name" value="zf-CCHC_4"/>
    <property type="match status" value="1"/>
</dbReference>
<keyword evidence="1" id="KW-0479">Metal-binding</keyword>
<dbReference type="InterPro" id="IPR036875">
    <property type="entry name" value="Znf_CCHC_sf"/>
</dbReference>
<evidence type="ECO:0000256" key="1">
    <source>
        <dbReference type="PROSITE-ProRule" id="PRU00047"/>
    </source>
</evidence>
<dbReference type="InterPro" id="IPR025836">
    <property type="entry name" value="Zn_knuckle_CX2CX4HX4C"/>
</dbReference>
<keyword evidence="1" id="KW-0863">Zinc-finger</keyword>
<keyword evidence="4" id="KW-1185">Reference proteome</keyword>
<evidence type="ECO:0000259" key="2">
    <source>
        <dbReference type="PROSITE" id="PS50158"/>
    </source>
</evidence>
<comment type="caution">
    <text evidence="3">The sequence shown here is derived from an EMBL/GenBank/DDBJ whole genome shotgun (WGS) entry which is preliminary data.</text>
</comment>
<organism evidence="3 4">
    <name type="scientific">Gossypium schwendimanii</name>
    <name type="common">Cotton</name>
    <dbReference type="NCBI Taxonomy" id="34291"/>
    <lineage>
        <taxon>Eukaryota</taxon>
        <taxon>Viridiplantae</taxon>
        <taxon>Streptophyta</taxon>
        <taxon>Embryophyta</taxon>
        <taxon>Tracheophyta</taxon>
        <taxon>Spermatophyta</taxon>
        <taxon>Magnoliopsida</taxon>
        <taxon>eudicotyledons</taxon>
        <taxon>Gunneridae</taxon>
        <taxon>Pentapetalae</taxon>
        <taxon>rosids</taxon>
        <taxon>malvids</taxon>
        <taxon>Malvales</taxon>
        <taxon>Malvaceae</taxon>
        <taxon>Malvoideae</taxon>
        <taxon>Gossypium</taxon>
    </lineage>
</organism>
<name>A0A7J9MCL5_GOSSC</name>
<protein>
    <recommendedName>
        <fullName evidence="2">CCHC-type domain-containing protein</fullName>
    </recommendedName>
</protein>
<dbReference type="GO" id="GO:0008270">
    <property type="term" value="F:zinc ion binding"/>
    <property type="evidence" value="ECO:0007669"/>
    <property type="project" value="UniProtKB-KW"/>
</dbReference>
<dbReference type="GO" id="GO:0003676">
    <property type="term" value="F:nucleic acid binding"/>
    <property type="evidence" value="ECO:0007669"/>
    <property type="project" value="InterPro"/>
</dbReference>
<dbReference type="EMBL" id="JABFAF010000010">
    <property type="protein sequence ID" value="MBA0868701.1"/>
    <property type="molecule type" value="Genomic_DNA"/>
</dbReference>
<accession>A0A7J9MCL5</accession>
<feature type="domain" description="CCHC-type" evidence="2">
    <location>
        <begin position="32"/>
        <end position="47"/>
    </location>
</feature>
<dbReference type="PROSITE" id="PS50158">
    <property type="entry name" value="ZF_CCHC"/>
    <property type="match status" value="1"/>
</dbReference>